<comment type="subcellular location">
    <subcellularLocation>
        <location evidence="5">Cytoplasm</location>
    </subcellularLocation>
</comment>
<evidence type="ECO:0000256" key="4">
    <source>
        <dbReference type="ARBA" id="ARBA00022691"/>
    </source>
</evidence>
<evidence type="ECO:0000256" key="2">
    <source>
        <dbReference type="ARBA" id="ARBA00022603"/>
    </source>
</evidence>
<evidence type="ECO:0000259" key="6">
    <source>
        <dbReference type="Pfam" id="PF13847"/>
    </source>
</evidence>
<dbReference type="Pfam" id="PF13847">
    <property type="entry name" value="Methyltransf_31"/>
    <property type="match status" value="1"/>
</dbReference>
<name>A0AAD4K865_9MUSC</name>
<keyword evidence="3 5" id="KW-0808">Transferase</keyword>
<sequence length="217" mass="24645">MELDASELGTKEYWENSYTREIQNYKNNGDVGEIWFDEGSQQRIVDWILKQEAVDKQSARVIDLGCGNGMFLIALANEQFTQLTGVDYSPKAIKFATCIAKDQSLDIKYDVADLTQSEPPSLGTYHIVHDKGTYDAVSLSENPKEMRTNYLKTVVQLLHDENSLFIITSCNWTRDELLVSFEEFFTEHCTIPTPTFKFGGKVGTVVTSMVFKKRPTN</sequence>
<dbReference type="Proteomes" id="UP001200034">
    <property type="component" value="Unassembled WGS sequence"/>
</dbReference>
<comment type="function">
    <text evidence="5">S-adenosyl-L-methionine-dependent protein-lysine N-methyltransferase that methylates elongation factor 1-alpha.</text>
</comment>
<keyword evidence="4 5" id="KW-0949">S-adenosyl-L-methionine</keyword>
<dbReference type="EMBL" id="JAJJHW010000681">
    <property type="protein sequence ID" value="KAH8384763.1"/>
    <property type="molecule type" value="Genomic_DNA"/>
</dbReference>
<feature type="domain" description="Methyltransferase" evidence="6">
    <location>
        <begin position="56"/>
        <end position="183"/>
    </location>
</feature>
<dbReference type="InterPro" id="IPR025714">
    <property type="entry name" value="Methyltranfer_dom"/>
</dbReference>
<dbReference type="Gene3D" id="3.40.50.150">
    <property type="entry name" value="Vaccinia Virus protein VP39"/>
    <property type="match status" value="1"/>
</dbReference>
<dbReference type="GO" id="GO:0032259">
    <property type="term" value="P:methylation"/>
    <property type="evidence" value="ECO:0007669"/>
    <property type="project" value="UniProtKB-KW"/>
</dbReference>
<comment type="caution">
    <text evidence="7">The sequence shown here is derived from an EMBL/GenBank/DDBJ whole genome shotgun (WGS) entry which is preliminary data.</text>
</comment>
<evidence type="ECO:0000256" key="5">
    <source>
        <dbReference type="HAMAP-Rule" id="MF_03188"/>
    </source>
</evidence>
<keyword evidence="8" id="KW-1185">Reference proteome</keyword>
<reference evidence="7" key="1">
    <citation type="journal article" date="2021" name="Mol. Ecol. Resour.">
        <title>Phylogenomic analyses of the genus Drosophila reveals genomic signals of climate adaptation.</title>
        <authorList>
            <person name="Li F."/>
            <person name="Rane R.V."/>
            <person name="Luria V."/>
            <person name="Xiong Z."/>
            <person name="Chen J."/>
            <person name="Li Z."/>
            <person name="Catullo R.A."/>
            <person name="Griffin P.C."/>
            <person name="Schiffer M."/>
            <person name="Pearce S."/>
            <person name="Lee S.F."/>
            <person name="McElroy K."/>
            <person name="Stocker A."/>
            <person name="Shirriffs J."/>
            <person name="Cockerell F."/>
            <person name="Coppin C."/>
            <person name="Sgro C.M."/>
            <person name="Karger A."/>
            <person name="Cain J.W."/>
            <person name="Weber J.A."/>
            <person name="Santpere G."/>
            <person name="Kirschner M.W."/>
            <person name="Hoffmann A.A."/>
            <person name="Oakeshott J.G."/>
            <person name="Zhang G."/>
        </authorList>
    </citation>
    <scope>NUCLEOTIDE SEQUENCE</scope>
    <source>
        <strain evidence="7">BGI-SZ-2011g</strain>
    </source>
</reference>
<evidence type="ECO:0000313" key="8">
    <source>
        <dbReference type="Proteomes" id="UP001200034"/>
    </source>
</evidence>
<dbReference type="EC" id="2.1.1.-" evidence="5"/>
<dbReference type="AlphaFoldDB" id="A0AAD4K865"/>
<gene>
    <name evidence="7" type="ORF">KR093_007897</name>
</gene>
<dbReference type="PANTHER" id="PTHR12843:SF5">
    <property type="entry name" value="EEF1A LYSINE METHYLTRANSFERASE 2"/>
    <property type="match status" value="1"/>
</dbReference>
<keyword evidence="2 5" id="KW-0489">Methyltransferase</keyword>
<protein>
    <recommendedName>
        <fullName evidence="5">Protein-lysine N-methyltransferase KR093_007897</fullName>
        <ecNumber evidence="5">2.1.1.-</ecNumber>
    </recommendedName>
</protein>
<dbReference type="InterPro" id="IPR026635">
    <property type="entry name" value="Efm4/METTL10"/>
</dbReference>
<dbReference type="InterPro" id="IPR029063">
    <property type="entry name" value="SAM-dependent_MTases_sf"/>
</dbReference>
<dbReference type="PANTHER" id="PTHR12843">
    <property type="entry name" value="PROTEIN-LYSINE N-METHYLTRANSFERASE METTL10"/>
    <property type="match status" value="1"/>
</dbReference>
<evidence type="ECO:0000256" key="1">
    <source>
        <dbReference type="ARBA" id="ARBA00022490"/>
    </source>
</evidence>
<organism evidence="7 8">
    <name type="scientific">Drosophila rubida</name>
    <dbReference type="NCBI Taxonomy" id="30044"/>
    <lineage>
        <taxon>Eukaryota</taxon>
        <taxon>Metazoa</taxon>
        <taxon>Ecdysozoa</taxon>
        <taxon>Arthropoda</taxon>
        <taxon>Hexapoda</taxon>
        <taxon>Insecta</taxon>
        <taxon>Pterygota</taxon>
        <taxon>Neoptera</taxon>
        <taxon>Endopterygota</taxon>
        <taxon>Diptera</taxon>
        <taxon>Brachycera</taxon>
        <taxon>Muscomorpha</taxon>
        <taxon>Ephydroidea</taxon>
        <taxon>Drosophilidae</taxon>
        <taxon>Drosophila</taxon>
    </lineage>
</organism>
<dbReference type="CDD" id="cd02440">
    <property type="entry name" value="AdoMet_MTases"/>
    <property type="match status" value="1"/>
</dbReference>
<comment type="similarity">
    <text evidence="5">Belongs to the class I-like SAM-binding methyltransferase superfamily. EFM4 family.</text>
</comment>
<accession>A0AAD4K865</accession>
<dbReference type="GO" id="GO:0016279">
    <property type="term" value="F:protein-lysine N-methyltransferase activity"/>
    <property type="evidence" value="ECO:0007669"/>
    <property type="project" value="UniProtKB-UniRule"/>
</dbReference>
<proteinExistence type="inferred from homology"/>
<dbReference type="GO" id="GO:0005737">
    <property type="term" value="C:cytoplasm"/>
    <property type="evidence" value="ECO:0007669"/>
    <property type="project" value="UniProtKB-SubCell"/>
</dbReference>
<dbReference type="SUPFAM" id="SSF53335">
    <property type="entry name" value="S-adenosyl-L-methionine-dependent methyltransferases"/>
    <property type="match status" value="1"/>
</dbReference>
<evidence type="ECO:0000256" key="3">
    <source>
        <dbReference type="ARBA" id="ARBA00022679"/>
    </source>
</evidence>
<keyword evidence="1 5" id="KW-0963">Cytoplasm</keyword>
<dbReference type="HAMAP" id="MF_03188">
    <property type="entry name" value="Methyltr_EFM4"/>
    <property type="match status" value="1"/>
</dbReference>
<evidence type="ECO:0000313" key="7">
    <source>
        <dbReference type="EMBL" id="KAH8384763.1"/>
    </source>
</evidence>